<dbReference type="OrthoDB" id="39175at2759"/>
<proteinExistence type="predicted"/>
<dbReference type="CDD" id="cd00067">
    <property type="entry name" value="GAL4"/>
    <property type="match status" value="1"/>
</dbReference>
<evidence type="ECO:0000256" key="5">
    <source>
        <dbReference type="ARBA" id="ARBA00023242"/>
    </source>
</evidence>
<dbReference type="InterPro" id="IPR001138">
    <property type="entry name" value="Zn2Cys6_DnaBD"/>
</dbReference>
<evidence type="ECO:0000313" key="9">
    <source>
        <dbReference type="Proteomes" id="UP000613580"/>
    </source>
</evidence>
<gene>
    <name evidence="8" type="ORF">HMN09_01306700</name>
</gene>
<dbReference type="PROSITE" id="PS00463">
    <property type="entry name" value="ZN2_CY6_FUNGAL_1"/>
    <property type="match status" value="1"/>
</dbReference>
<organism evidence="8 9">
    <name type="scientific">Mycena chlorophos</name>
    <name type="common">Agaric fungus</name>
    <name type="synonym">Agaricus chlorophos</name>
    <dbReference type="NCBI Taxonomy" id="658473"/>
    <lineage>
        <taxon>Eukaryota</taxon>
        <taxon>Fungi</taxon>
        <taxon>Dikarya</taxon>
        <taxon>Basidiomycota</taxon>
        <taxon>Agaricomycotina</taxon>
        <taxon>Agaricomycetes</taxon>
        <taxon>Agaricomycetidae</taxon>
        <taxon>Agaricales</taxon>
        <taxon>Marasmiineae</taxon>
        <taxon>Mycenaceae</taxon>
        <taxon>Mycena</taxon>
    </lineage>
</organism>
<evidence type="ECO:0000256" key="3">
    <source>
        <dbReference type="ARBA" id="ARBA00023015"/>
    </source>
</evidence>
<dbReference type="AlphaFoldDB" id="A0A8H6VVQ7"/>
<dbReference type="PROSITE" id="PS50048">
    <property type="entry name" value="ZN2_CY6_FUNGAL_2"/>
    <property type="match status" value="1"/>
</dbReference>
<dbReference type="PANTHER" id="PTHR47338">
    <property type="entry name" value="ZN(II)2CYS6 TRANSCRIPTION FACTOR (EUROFUNG)-RELATED"/>
    <property type="match status" value="1"/>
</dbReference>
<keyword evidence="4" id="KW-0804">Transcription</keyword>
<dbReference type="GO" id="GO:0008270">
    <property type="term" value="F:zinc ion binding"/>
    <property type="evidence" value="ECO:0007669"/>
    <property type="project" value="InterPro"/>
</dbReference>
<dbReference type="InterPro" id="IPR036864">
    <property type="entry name" value="Zn2-C6_fun-type_DNA-bd_sf"/>
</dbReference>
<dbReference type="InterPro" id="IPR050815">
    <property type="entry name" value="TF_fung"/>
</dbReference>
<accession>A0A8H6VVQ7</accession>
<keyword evidence="5" id="KW-0539">Nucleus</keyword>
<dbReference type="CDD" id="cd12148">
    <property type="entry name" value="fungal_TF_MHR"/>
    <property type="match status" value="1"/>
</dbReference>
<evidence type="ECO:0000313" key="8">
    <source>
        <dbReference type="EMBL" id="KAF7290019.1"/>
    </source>
</evidence>
<keyword evidence="9" id="KW-1185">Reference proteome</keyword>
<feature type="region of interest" description="Disordered" evidence="6">
    <location>
        <begin position="496"/>
        <end position="537"/>
    </location>
</feature>
<name>A0A8H6VVQ7_MYCCL</name>
<comment type="subcellular location">
    <subcellularLocation>
        <location evidence="1">Nucleus</location>
    </subcellularLocation>
</comment>
<dbReference type="Gene3D" id="4.10.240.10">
    <property type="entry name" value="Zn(2)-C6 fungal-type DNA-binding domain"/>
    <property type="match status" value="1"/>
</dbReference>
<dbReference type="EMBL" id="JACAZE010000027">
    <property type="protein sequence ID" value="KAF7290019.1"/>
    <property type="molecule type" value="Genomic_DNA"/>
</dbReference>
<feature type="region of interest" description="Disordered" evidence="6">
    <location>
        <begin position="112"/>
        <end position="140"/>
    </location>
</feature>
<feature type="compositionally biased region" description="Low complexity" evidence="6">
    <location>
        <begin position="525"/>
        <end position="536"/>
    </location>
</feature>
<evidence type="ECO:0000259" key="7">
    <source>
        <dbReference type="PROSITE" id="PS50048"/>
    </source>
</evidence>
<dbReference type="GO" id="GO:0000981">
    <property type="term" value="F:DNA-binding transcription factor activity, RNA polymerase II-specific"/>
    <property type="evidence" value="ECO:0007669"/>
    <property type="project" value="InterPro"/>
</dbReference>
<evidence type="ECO:0000256" key="4">
    <source>
        <dbReference type="ARBA" id="ARBA00023163"/>
    </source>
</evidence>
<feature type="compositionally biased region" description="Basic and acidic residues" evidence="6">
    <location>
        <begin position="504"/>
        <end position="517"/>
    </location>
</feature>
<feature type="domain" description="Zn(2)-C6 fungal-type" evidence="7">
    <location>
        <begin position="26"/>
        <end position="58"/>
    </location>
</feature>
<keyword evidence="2" id="KW-0479">Metal-binding</keyword>
<protein>
    <submittedName>
        <fullName evidence="8">Zn(2)-C6 fungal-type domain-containing protein</fullName>
    </submittedName>
</protein>
<dbReference type="GO" id="GO:0005634">
    <property type="term" value="C:nucleus"/>
    <property type="evidence" value="ECO:0007669"/>
    <property type="project" value="UniProtKB-SubCell"/>
</dbReference>
<keyword evidence="3" id="KW-0805">Transcription regulation</keyword>
<dbReference type="Proteomes" id="UP000613580">
    <property type="component" value="Unassembled WGS sequence"/>
</dbReference>
<evidence type="ECO:0000256" key="2">
    <source>
        <dbReference type="ARBA" id="ARBA00022723"/>
    </source>
</evidence>
<evidence type="ECO:0000256" key="6">
    <source>
        <dbReference type="SAM" id="MobiDB-lite"/>
    </source>
</evidence>
<reference evidence="8" key="1">
    <citation type="submission" date="2020-05" db="EMBL/GenBank/DDBJ databases">
        <title>Mycena genomes resolve the evolution of fungal bioluminescence.</title>
        <authorList>
            <person name="Tsai I.J."/>
        </authorList>
    </citation>
    <scope>NUCLEOTIDE SEQUENCE</scope>
    <source>
        <strain evidence="8">110903Hualien_Pintung</strain>
    </source>
</reference>
<dbReference type="SMART" id="SM00066">
    <property type="entry name" value="GAL4"/>
    <property type="match status" value="1"/>
</dbReference>
<dbReference type="PANTHER" id="PTHR47338:SF29">
    <property type="entry name" value="ZN(2)-C6 FUNGAL-TYPE DOMAIN-CONTAINING PROTEIN"/>
    <property type="match status" value="1"/>
</dbReference>
<dbReference type="SUPFAM" id="SSF57701">
    <property type="entry name" value="Zn2/Cys6 DNA-binding domain"/>
    <property type="match status" value="1"/>
</dbReference>
<comment type="caution">
    <text evidence="8">The sequence shown here is derived from an EMBL/GenBank/DDBJ whole genome shotgun (WGS) entry which is preliminary data.</text>
</comment>
<dbReference type="Pfam" id="PF00172">
    <property type="entry name" value="Zn_clus"/>
    <property type="match status" value="1"/>
</dbReference>
<sequence>MIADTTLAQSGGRSLVAARPLKRGKACMNCRFLKIKCDGLKPICGPCQRAPRDDECEYADGPTRSRTKALEVTVQRLEARLHELEHPDESTPSVTLYDPYSSLTTQPESFPVGLSGYGSLPPTPFGSTLPRPSLPGTPDSRLAPLTPVSSTSSFGYPGHGRGASLSPSPLGIFDSQRVVADSSSSPMYGLDLNDPHVCEPLIHTFLPHASLFGLFLDLDPQRFAASQQHSPSTLLTLALRRTSPALLYTICAFGARLSLSRTRDRGTEERFLSNALQSCAEVEDVNPQQPQAALQAIQAEVFLGYYFWHTGAFLRARVHAATAGALVTGLGLHQPAREAPPTQIQNQVEAPLERRLSPPTNALDAGERVRAVWAVLGLQQMLAVALEAPVDVCGQIDGGAEAPWPREIGDYLSAGYDWAEMTGTESGSTIRRYLSGQEPQPQTGDAGPSPSTVLAKAQLLLHRATLLHAQSTQPQQQQQQQAMASRYQTLSGLVETLRGQLPSREPRSRRSSSDFRMSHARRISSESACSQSQGSEYGYPNQVQATYSASTSTVNSPAYTNIPMPTSWDSMTDVDTELDPTISLVHALLDGAFLRLHEVFVRMFGDGADSGADERYLQTAMGLLQSASATPNATVVPTIFGVWSSFVVSKT</sequence>
<evidence type="ECO:0000256" key="1">
    <source>
        <dbReference type="ARBA" id="ARBA00004123"/>
    </source>
</evidence>